<dbReference type="InterPro" id="IPR000225">
    <property type="entry name" value="Armadillo"/>
</dbReference>
<evidence type="ECO:0000256" key="1">
    <source>
        <dbReference type="PROSITE-ProRule" id="PRU00259"/>
    </source>
</evidence>
<dbReference type="EMBL" id="JH159158">
    <property type="protein sequence ID" value="EGZ10984.1"/>
    <property type="molecule type" value="Genomic_DNA"/>
</dbReference>
<evidence type="ECO:0000259" key="3">
    <source>
        <dbReference type="PROSITE" id="PS50011"/>
    </source>
</evidence>
<dbReference type="InParanoid" id="G5A236"/>
<dbReference type="PANTHER" id="PTHR23315">
    <property type="entry name" value="U BOX DOMAIN-CONTAINING"/>
    <property type="match status" value="1"/>
</dbReference>
<protein>
    <recommendedName>
        <fullName evidence="3">Protein kinase domain-containing protein</fullName>
    </recommendedName>
</protein>
<dbReference type="CDD" id="cd21037">
    <property type="entry name" value="MLKL_NTD"/>
    <property type="match status" value="1"/>
</dbReference>
<dbReference type="RefSeq" id="XP_009533729.1">
    <property type="nucleotide sequence ID" value="XM_009535434.1"/>
</dbReference>
<dbReference type="GO" id="GO:0004672">
    <property type="term" value="F:protein kinase activity"/>
    <property type="evidence" value="ECO:0007669"/>
    <property type="project" value="InterPro"/>
</dbReference>
<proteinExistence type="predicted"/>
<dbReference type="InterPro" id="IPR016024">
    <property type="entry name" value="ARM-type_fold"/>
</dbReference>
<dbReference type="Gene3D" id="1.25.10.10">
    <property type="entry name" value="Leucine-rich Repeat Variant"/>
    <property type="match status" value="4"/>
</dbReference>
<dbReference type="GO" id="GO:0005524">
    <property type="term" value="F:ATP binding"/>
    <property type="evidence" value="ECO:0007669"/>
    <property type="project" value="InterPro"/>
</dbReference>
<dbReference type="InterPro" id="IPR011989">
    <property type="entry name" value="ARM-like"/>
</dbReference>
<organism evidence="4 5">
    <name type="scientific">Phytophthora sojae (strain P6497)</name>
    <name type="common">Soybean stem and root rot agent</name>
    <name type="synonym">Phytophthora megasperma f. sp. glycines</name>
    <dbReference type="NCBI Taxonomy" id="1094619"/>
    <lineage>
        <taxon>Eukaryota</taxon>
        <taxon>Sar</taxon>
        <taxon>Stramenopiles</taxon>
        <taxon>Oomycota</taxon>
        <taxon>Peronosporomycetes</taxon>
        <taxon>Peronosporales</taxon>
        <taxon>Peronosporaceae</taxon>
        <taxon>Phytophthora</taxon>
    </lineage>
</organism>
<feature type="repeat" description="ARM" evidence="1">
    <location>
        <begin position="781"/>
        <end position="809"/>
    </location>
</feature>
<evidence type="ECO:0000313" key="5">
    <source>
        <dbReference type="Proteomes" id="UP000002640"/>
    </source>
</evidence>
<feature type="repeat" description="ARM" evidence="1">
    <location>
        <begin position="824"/>
        <end position="866"/>
    </location>
</feature>
<dbReference type="PANTHER" id="PTHR23315:SF7">
    <property type="entry name" value="U-BOX DOMAIN-CONTAINING PROTEIN 4"/>
    <property type="match status" value="1"/>
</dbReference>
<reference evidence="4 5" key="1">
    <citation type="journal article" date="2006" name="Science">
        <title>Phytophthora genome sequences uncover evolutionary origins and mechanisms of pathogenesis.</title>
        <authorList>
            <person name="Tyler B.M."/>
            <person name="Tripathy S."/>
            <person name="Zhang X."/>
            <person name="Dehal P."/>
            <person name="Jiang R.H."/>
            <person name="Aerts A."/>
            <person name="Arredondo F.D."/>
            <person name="Baxter L."/>
            <person name="Bensasson D."/>
            <person name="Beynon J.L."/>
            <person name="Chapman J."/>
            <person name="Damasceno C.M."/>
            <person name="Dorrance A.E."/>
            <person name="Dou D."/>
            <person name="Dickerman A.W."/>
            <person name="Dubchak I.L."/>
            <person name="Garbelotto M."/>
            <person name="Gijzen M."/>
            <person name="Gordon S.G."/>
            <person name="Govers F."/>
            <person name="Grunwald N.J."/>
            <person name="Huang W."/>
            <person name="Ivors K.L."/>
            <person name="Jones R.W."/>
            <person name="Kamoun S."/>
            <person name="Krampis K."/>
            <person name="Lamour K.H."/>
            <person name="Lee M.K."/>
            <person name="McDonald W.H."/>
            <person name="Medina M."/>
            <person name="Meijer H.J."/>
            <person name="Nordberg E.K."/>
            <person name="Maclean D.J."/>
            <person name="Ospina-Giraldo M.D."/>
            <person name="Morris P.F."/>
            <person name="Phuntumart V."/>
            <person name="Putnam N.H."/>
            <person name="Rash S."/>
            <person name="Rose J.K."/>
            <person name="Sakihama Y."/>
            <person name="Salamov A.A."/>
            <person name="Savidor A."/>
            <person name="Scheuring C.F."/>
            <person name="Smith B.M."/>
            <person name="Sobral B.W."/>
            <person name="Terry A."/>
            <person name="Torto-Alalibo T.A."/>
            <person name="Win J."/>
            <person name="Xu Z."/>
            <person name="Zhang H."/>
            <person name="Grigoriev I.V."/>
            <person name="Rokhsar D.S."/>
            <person name="Boore J.L."/>
        </authorList>
    </citation>
    <scope>NUCLEOTIDE SEQUENCE [LARGE SCALE GENOMIC DNA]</scope>
    <source>
        <strain evidence="4 5">P6497</strain>
    </source>
</reference>
<dbReference type="SUPFAM" id="SSF56112">
    <property type="entry name" value="Protein kinase-like (PK-like)"/>
    <property type="match status" value="1"/>
</dbReference>
<dbReference type="InterPro" id="IPR001245">
    <property type="entry name" value="Ser-Thr/Tyr_kinase_cat_dom"/>
</dbReference>
<dbReference type="InterPro" id="IPR011009">
    <property type="entry name" value="Kinase-like_dom_sf"/>
</dbReference>
<dbReference type="PROSITE" id="PS50176">
    <property type="entry name" value="ARM_REPEAT"/>
    <property type="match status" value="2"/>
</dbReference>
<dbReference type="InterPro" id="IPR036537">
    <property type="entry name" value="Adaptor_Cbl_N_dom_sf"/>
</dbReference>
<dbReference type="PROSITE" id="PS50011">
    <property type="entry name" value="PROTEIN_KINASE_DOM"/>
    <property type="match status" value="1"/>
</dbReference>
<name>G5A236_PHYSP</name>
<dbReference type="KEGG" id="psoj:PHYSODRAFT_337752"/>
<dbReference type="Proteomes" id="UP000002640">
    <property type="component" value="Unassembled WGS sequence"/>
</dbReference>
<dbReference type="Gene3D" id="1.10.510.10">
    <property type="entry name" value="Transferase(Phosphotransferase) domain 1"/>
    <property type="match status" value="2"/>
</dbReference>
<feature type="region of interest" description="Disordered" evidence="2">
    <location>
        <begin position="432"/>
        <end position="453"/>
    </location>
</feature>
<dbReference type="InterPro" id="IPR059179">
    <property type="entry name" value="MLKL-like_MCAfunc"/>
</dbReference>
<dbReference type="Gene3D" id="1.20.930.20">
    <property type="entry name" value="Adaptor protein Cbl, N-terminal domain"/>
    <property type="match status" value="1"/>
</dbReference>
<accession>G5A236</accession>
<sequence>MATASVVDRAVPGAGPLGDVLSTVLQLCGEMKEAKCACTSLHGRLKGVLDELQTMEESGQVPQKESIDKLVRIVTNFLRLLERRRETSLVFRLVESDTIVEELQHVSDDIAELFEELGVVTVNWDEQWDHDTKIHKDVLVASAKNCSTVLRDLPDPRAHVEAALVLKFAMQQQAAEEEEEIMEGMKSMLANIAAYSKANVNELPPWFIPPYAVQLDSRHSHADRLGLFIEECGDVDRTWWSSASFLSHPNVIKMLGGSHVSSPPFVVSENATAGNLGAFLVRDEDNKRCLWRLLYQAGLGLEYLHHKGIVHGNLKLNNILVGVDGVAKLSDYGFASDIYSFAMCMIEAFIGEPPFVFLSDDDVRDNVRKGIIPHRPDGMATDVWELVKSMTSFDPSRRPPLQHVLEKLKEFAGDATVDPGERSDDPVVLDVCSTESAESTPRQANPPDASPDFELQEFNEVSELQDDDVYDVSEPEDSKPVLTSDSSVPELLAAIQTGGAARCEQALLLLLEVCIDDQPRELLCEENGTSVLVDAAKRCHSYFGQLSALKCLSWISSFDSRFPRREYDELRKAVRNVTTQELISVTSALTDGNNEDKLKALMCCACVATAIDSDELDDFGVVALIIPLLRDADAAITAWAADTLGNLAVRGVFADESIVATLVKLLETGSAAQKSSAAFALGQLSSVNAFNCESITNGGAISSLGQLLQTGNDTQKALAAFALGSLATCEVGRTNIVNAGLLPRLVEFASTGTDAQKEYSAFALGWLAHTDTICVLIISSGAISALVRLVRSGTEEQKTQATLSLANLAIDCTDSTAAIFVNKGVVPALMLLLQRGSDDQKENAVRALANLAVNNARSCAAITNEGAIPSLVKLLGTGTGAQKGLAALALGPLGATNKDNSTLLREAGVFGLLADLLRTEEVEQEQHAVTALEHLTAHNKDNLKAVAREDVVPPLVALLRDGSDAQKELGAVILGRLAGTQASREKVAAADEATPLLVGLVRSGTAAQKEEAALVLGRLAKEDASKAVITNLGVIGLLQELQRAGTTGQKRKARVALKAFSEDEACSGGSKRRRSGTPDE</sequence>
<evidence type="ECO:0000313" key="4">
    <source>
        <dbReference type="EMBL" id="EGZ10984.1"/>
    </source>
</evidence>
<keyword evidence="5" id="KW-1185">Reference proteome</keyword>
<dbReference type="GO" id="GO:0007166">
    <property type="term" value="P:cell surface receptor signaling pathway"/>
    <property type="evidence" value="ECO:0007669"/>
    <property type="project" value="InterPro"/>
</dbReference>
<dbReference type="InterPro" id="IPR000719">
    <property type="entry name" value="Prot_kinase_dom"/>
</dbReference>
<dbReference type="SMART" id="SM00185">
    <property type="entry name" value="ARM"/>
    <property type="match status" value="9"/>
</dbReference>
<dbReference type="Pfam" id="PF07714">
    <property type="entry name" value="PK_Tyr_Ser-Thr"/>
    <property type="match status" value="1"/>
</dbReference>
<feature type="domain" description="Protein kinase" evidence="3">
    <location>
        <begin position="175"/>
        <end position="543"/>
    </location>
</feature>
<evidence type="ECO:0000256" key="2">
    <source>
        <dbReference type="SAM" id="MobiDB-lite"/>
    </source>
</evidence>
<gene>
    <name evidence="4" type="ORF">PHYSODRAFT_337752</name>
</gene>
<dbReference type="GeneID" id="20647437"/>
<dbReference type="AlphaFoldDB" id="G5A236"/>
<dbReference type="SMR" id="G5A236"/>
<dbReference type="SUPFAM" id="SSF48371">
    <property type="entry name" value="ARM repeat"/>
    <property type="match status" value="2"/>
</dbReference>
<feature type="compositionally biased region" description="Polar residues" evidence="2">
    <location>
        <begin position="433"/>
        <end position="443"/>
    </location>
</feature>